<evidence type="ECO:0000313" key="2">
    <source>
        <dbReference type="EMBL" id="SPY44018.1"/>
    </source>
</evidence>
<accession>A0A2T3QLD1</accession>
<gene>
    <name evidence="2" type="ORF">NCTC11647_02953</name>
</gene>
<name>A0A2T3QLD1_PHODM</name>
<dbReference type="Proteomes" id="UP000251647">
    <property type="component" value="Unassembled WGS sequence"/>
</dbReference>
<dbReference type="InterPro" id="IPR015406">
    <property type="entry name" value="GpJ_CSF"/>
</dbReference>
<dbReference type="OrthoDB" id="5871932at2"/>
<dbReference type="RefSeq" id="WP_005305702.1">
    <property type="nucleotide sequence ID" value="NZ_PYOG01000006.1"/>
</dbReference>
<dbReference type="PANTHER" id="PTHR36251">
    <property type="entry name" value="FELS-1 PROPHAGE HOST SPECIFICITY PROTEIN-RELATED"/>
    <property type="match status" value="1"/>
</dbReference>
<dbReference type="AlphaFoldDB" id="A0A2T3QLD1"/>
<evidence type="ECO:0000259" key="1">
    <source>
        <dbReference type="Pfam" id="PF09327"/>
    </source>
</evidence>
<feature type="domain" description="Tip attachment protein J central straight fiber" evidence="1">
    <location>
        <begin position="215"/>
        <end position="305"/>
    </location>
</feature>
<dbReference type="InterPro" id="IPR053171">
    <property type="entry name" value="Viral_Tip_Attach_Protein"/>
</dbReference>
<protein>
    <submittedName>
        <fullName evidence="2">Domain of uncharacterized function (DUF1983)</fullName>
    </submittedName>
</protein>
<dbReference type="EMBL" id="UATL01000005">
    <property type="protein sequence ID" value="SPY44018.1"/>
    <property type="molecule type" value="Genomic_DNA"/>
</dbReference>
<reference evidence="2 3" key="1">
    <citation type="submission" date="2018-06" db="EMBL/GenBank/DDBJ databases">
        <authorList>
            <consortium name="Pathogen Informatics"/>
            <person name="Doyle S."/>
        </authorList>
    </citation>
    <scope>NUCLEOTIDE SEQUENCE [LARGE SCALE GENOMIC DNA]</scope>
    <source>
        <strain evidence="2 3">NCTC11647</strain>
    </source>
</reference>
<organism evidence="2 3">
    <name type="scientific">Photobacterium damselae</name>
    <dbReference type="NCBI Taxonomy" id="38293"/>
    <lineage>
        <taxon>Bacteria</taxon>
        <taxon>Pseudomonadati</taxon>
        <taxon>Pseudomonadota</taxon>
        <taxon>Gammaproteobacteria</taxon>
        <taxon>Vibrionales</taxon>
        <taxon>Vibrionaceae</taxon>
        <taxon>Photobacterium</taxon>
    </lineage>
</organism>
<dbReference type="PANTHER" id="PTHR36251:SF2">
    <property type="entry name" value="GIFSY-2 PROPHAGE HOST SPECIFICITY PROTEIN J, PHAGE LAMBDA"/>
    <property type="match status" value="1"/>
</dbReference>
<dbReference type="Pfam" id="PF09327">
    <property type="entry name" value="Phage_Tail_Tip"/>
    <property type="match status" value="1"/>
</dbReference>
<sequence length="392" mass="41806">MVSPNRNKIAGFRGGRDPAALQENMELLTGQRGNGLDRAITVRELAQLGLINVTRNSQGSVVTKPVLPQAPDDKPISIPDAPVNFSGFGGFGAIMLEWKNPTFNGFAYAEIWRAVPNQDNSAPSIKQAVLIATTPATVFGDVVDPGSTFYYWCRFVNTNNVPGPYQGIDGVKVSTSTNIHDVVDDIGSQMKDSELIKSLSSDISNLSSSVTESQQAIKSINKDGSLAYQSLWSMKAQAGDIKAGIGFLAKSDGTSQVAVSASQFFVFDPNVAGGETQPLFAIDKGNVVIPKALIESATIQILTAQTIVADKVKSGISISSPQIHGGQITGGWAGFGIGGPYRGYHTAISKDGVIETNRLRFKSAQSGTRLEINGDRIEVWENGSIRVRMGRL</sequence>
<evidence type="ECO:0000313" key="3">
    <source>
        <dbReference type="Proteomes" id="UP000251647"/>
    </source>
</evidence>
<proteinExistence type="predicted"/>